<dbReference type="FunCoup" id="A0A0P6ITR7">
    <property type="interactions" value="131"/>
</dbReference>
<comment type="subcellular location">
    <subcellularLocation>
        <location evidence="1">Cytoplasmic vesicle membrane</location>
    </subcellularLocation>
    <subcellularLocation>
        <location evidence="2">Endomembrane system</location>
        <topology evidence="2">Peripheral membrane protein</topology>
    </subcellularLocation>
    <subcellularLocation>
        <location evidence="6">Synapse</location>
    </subcellularLocation>
</comment>
<dbReference type="InterPro" id="IPR000195">
    <property type="entry name" value="Rab-GAP-TBC_dom"/>
</dbReference>
<evidence type="ECO:0000256" key="1">
    <source>
        <dbReference type="ARBA" id="ARBA00004156"/>
    </source>
</evidence>
<keyword evidence="5" id="KW-0968">Cytoplasmic vesicle</keyword>
<dbReference type="Pfam" id="PF07534">
    <property type="entry name" value="TLD"/>
    <property type="match status" value="1"/>
</dbReference>
<keyword evidence="4" id="KW-0472">Membrane</keyword>
<name>A0A0P6ITR7_AEDAE</name>
<dbReference type="GO" id="GO:0030659">
    <property type="term" value="C:cytoplasmic vesicle membrane"/>
    <property type="evidence" value="ECO:0007669"/>
    <property type="project" value="UniProtKB-SubCell"/>
</dbReference>
<evidence type="ECO:0000256" key="4">
    <source>
        <dbReference type="ARBA" id="ARBA00023136"/>
    </source>
</evidence>
<evidence type="ECO:0000256" key="2">
    <source>
        <dbReference type="ARBA" id="ARBA00004184"/>
    </source>
</evidence>
<dbReference type="PROSITE" id="PS51886">
    <property type="entry name" value="TLDC"/>
    <property type="match status" value="1"/>
</dbReference>
<organism evidence="8">
    <name type="scientific">Aedes aegypti</name>
    <name type="common">Yellowfever mosquito</name>
    <name type="synonym">Culex aegypti</name>
    <dbReference type="NCBI Taxonomy" id="7159"/>
    <lineage>
        <taxon>Eukaryota</taxon>
        <taxon>Metazoa</taxon>
        <taxon>Ecdysozoa</taxon>
        <taxon>Arthropoda</taxon>
        <taxon>Hexapoda</taxon>
        <taxon>Insecta</taxon>
        <taxon>Pterygota</taxon>
        <taxon>Neoptera</taxon>
        <taxon>Endopterygota</taxon>
        <taxon>Diptera</taxon>
        <taxon>Nematocera</taxon>
        <taxon>Culicoidea</taxon>
        <taxon>Culicidae</taxon>
        <taxon>Culicinae</taxon>
        <taxon>Aedini</taxon>
        <taxon>Aedes</taxon>
        <taxon>Stegomyia</taxon>
    </lineage>
</organism>
<evidence type="ECO:0000256" key="6">
    <source>
        <dbReference type="ARBA" id="ARBA00034103"/>
    </source>
</evidence>
<dbReference type="InterPro" id="IPR006571">
    <property type="entry name" value="TLDc_dom"/>
</dbReference>
<proteinExistence type="evidence at transcript level"/>
<dbReference type="InterPro" id="IPR035969">
    <property type="entry name" value="Rab-GAP_TBC_sf"/>
</dbReference>
<evidence type="ECO:0000313" key="8">
    <source>
        <dbReference type="EMBL" id="JAN95179.1"/>
    </source>
</evidence>
<reference evidence="8" key="1">
    <citation type="journal article" date="2016" name="PLoS ONE">
        <title>A Deep Insight into the Sialome of Male and Female Aedes aegypti Mosquitoes.</title>
        <authorList>
            <person name="Ribeiro J.M."/>
            <person name="Martin-Martin I."/>
            <person name="Arca B."/>
            <person name="Calvo E."/>
        </authorList>
    </citation>
    <scope>NUCLEOTIDE SEQUENCE</scope>
    <source>
        <strain evidence="8">Liverpool</strain>
        <tissue evidence="8">Salivary glands</tissue>
    </source>
</reference>
<dbReference type="PANTHER" id="PTHR23354:SF122">
    <property type="entry name" value="GTPASE-ACTIVATING PROTEIN SKYWALKER"/>
    <property type="match status" value="1"/>
</dbReference>
<dbReference type="VEuPathDB" id="VectorBase:AAEL019690"/>
<dbReference type="SUPFAM" id="SSF47923">
    <property type="entry name" value="Ypt/Rab-GAP domain of gyp1p"/>
    <property type="match status" value="1"/>
</dbReference>
<evidence type="ECO:0000256" key="5">
    <source>
        <dbReference type="ARBA" id="ARBA00023329"/>
    </source>
</evidence>
<dbReference type="AlphaFoldDB" id="A0A0P6ITR7"/>
<sequence>MVAKTPEGISLENLSKRASVYIDPDCDLYLELQYLQSRADFNKCTCFDLSLLAPGKKPNLKTFQDVQSLIQQGKKREAKLVLRENSWPTNSPIRSQLWPALCTQHHVGKTMLDGFYWDMVNQVFGTTELPEKPIMLPPFVDSTHCLPYHLTRKGRAVADRVVSVLGYACPDITYSPTLYPITAILLHFMSEEECYHCMASLVAPKDKVFITQTKLLYEVTWKTVMQIAKKHAKSAVLYLSRLCPGQKSERIFMDWCWWILGGLPFPHLVRVMDCFFHEGIKVFYRVALAILILFHKHSTATNSEWDADTIKNDIDNALPKFCKNIPVSPAKLLRTAFSIRALSSTYISRIFLKTEMVLKSKSVLSGSKQMVRSRSSDNLPTSQSQVNVQMMSHTLTIRELFTLWSWLPVRITMYQPVLLYTTEEHGCSLTTFYVRVEQHEPTLLMIKTCNNEVFGAYCSSRWFERNLKDDRGQRQAYFGTGETFLFSLYPERAKYPWVGIEGDKGLGHASELFMAADSKMITIGGGEGQAIWMDENIRFGKTDRCQTFNNPPLCASGDFEIRVLEVYGFVGA</sequence>
<evidence type="ECO:0000256" key="3">
    <source>
        <dbReference type="ARBA" id="ARBA00023018"/>
    </source>
</evidence>
<dbReference type="InParanoid" id="A0A0P6ITR7"/>
<keyword evidence="3" id="KW-0770">Synapse</keyword>
<dbReference type="SMART" id="SM00584">
    <property type="entry name" value="TLDc"/>
    <property type="match status" value="1"/>
</dbReference>
<dbReference type="PANTHER" id="PTHR23354">
    <property type="entry name" value="NUCLEOLAR PROTEIN 7/ESTROGEN RECEPTOR COACTIVATOR-RELATED"/>
    <property type="match status" value="1"/>
</dbReference>
<feature type="domain" description="TLDc" evidence="7">
    <location>
        <begin position="393"/>
        <end position="570"/>
    </location>
</feature>
<dbReference type="Pfam" id="PF00566">
    <property type="entry name" value="RabGAP-TBC"/>
    <property type="match status" value="1"/>
</dbReference>
<accession>A0A0P6ITR7</accession>
<dbReference type="EMBL" id="GDUN01000740">
    <property type="protein sequence ID" value="JAN95179.1"/>
    <property type="molecule type" value="mRNA"/>
</dbReference>
<dbReference type="GO" id="GO:0045202">
    <property type="term" value="C:synapse"/>
    <property type="evidence" value="ECO:0007669"/>
    <property type="project" value="UniProtKB-SubCell"/>
</dbReference>
<dbReference type="Gene3D" id="1.10.472.80">
    <property type="entry name" value="Ypt/Rab-GAP domain of gyp1p, domain 3"/>
    <property type="match status" value="1"/>
</dbReference>
<evidence type="ECO:0000259" key="7">
    <source>
        <dbReference type="PROSITE" id="PS51886"/>
    </source>
</evidence>
<dbReference type="GO" id="GO:0012505">
    <property type="term" value="C:endomembrane system"/>
    <property type="evidence" value="ECO:0007669"/>
    <property type="project" value="UniProtKB-SubCell"/>
</dbReference>
<protein>
    <submittedName>
        <fullName evidence="8">Putative rab-gtpase activating protein</fullName>
    </submittedName>
</protein>